<evidence type="ECO:0000256" key="4">
    <source>
        <dbReference type="ARBA" id="ARBA00023136"/>
    </source>
</evidence>
<comment type="catalytic activity">
    <reaction evidence="7">
        <text>a peptidoglycan chain = a peptidoglycan chain with N-acetyl-1,6-anhydromuramyl-[peptide] at the reducing end + a peptidoglycan chain with N-acetylglucosamine at the non-reducing end.</text>
        <dbReference type="EC" id="4.2.2.29"/>
    </reaction>
</comment>
<keyword evidence="5 7" id="KW-0456">Lyase</keyword>
<evidence type="ECO:0000256" key="5">
    <source>
        <dbReference type="ARBA" id="ARBA00023239"/>
    </source>
</evidence>
<keyword evidence="3 7" id="KW-1133">Transmembrane helix</keyword>
<evidence type="ECO:0000313" key="9">
    <source>
        <dbReference type="Proteomes" id="UP000287198"/>
    </source>
</evidence>
<dbReference type="PANTHER" id="PTHR30518:SF2">
    <property type="entry name" value="ENDOLYTIC MUREIN TRANSGLYCOSYLASE"/>
    <property type="match status" value="1"/>
</dbReference>
<dbReference type="GO" id="GO:0009252">
    <property type="term" value="P:peptidoglycan biosynthetic process"/>
    <property type="evidence" value="ECO:0007669"/>
    <property type="project" value="UniProtKB-UniRule"/>
</dbReference>
<dbReference type="PANTHER" id="PTHR30518">
    <property type="entry name" value="ENDOLYTIC MUREIN TRANSGLYCOSYLASE"/>
    <property type="match status" value="1"/>
</dbReference>
<dbReference type="NCBIfam" id="TIGR00247">
    <property type="entry name" value="endolytic transglycosylase MltG"/>
    <property type="match status" value="1"/>
</dbReference>
<dbReference type="Gene3D" id="3.30.1490.480">
    <property type="entry name" value="Endolytic murein transglycosylase"/>
    <property type="match status" value="1"/>
</dbReference>
<evidence type="ECO:0000256" key="2">
    <source>
        <dbReference type="ARBA" id="ARBA00022692"/>
    </source>
</evidence>
<keyword evidence="6 7" id="KW-0961">Cell wall biogenesis/degradation</keyword>
<dbReference type="Pfam" id="PF02618">
    <property type="entry name" value="YceG"/>
    <property type="match status" value="1"/>
</dbReference>
<feature type="transmembrane region" description="Helical" evidence="7">
    <location>
        <begin position="15"/>
        <end position="35"/>
    </location>
</feature>
<dbReference type="InterPro" id="IPR003770">
    <property type="entry name" value="MLTG-like"/>
</dbReference>
<dbReference type="GO" id="GO:0071555">
    <property type="term" value="P:cell wall organization"/>
    <property type="evidence" value="ECO:0007669"/>
    <property type="project" value="UniProtKB-KW"/>
</dbReference>
<feature type="site" description="Important for catalytic activity" evidence="7">
    <location>
        <position position="229"/>
    </location>
</feature>
<sequence length="345" mass="38249">MTEGINKLVAGIRRFFLISLILIASGGVVAGYWSYQLAQQELHLTGAPELLEIKRGDHAKSILNDLAQRGWLTQAVTPSYFASRVWARPEGLQAGVYQVRDGQSLFELWQQLRQGDQYQFSIALIEGQTLAQWLTAIGAHPYLAGTEELRSGGELVTKVTGSDQLNSLEGYLAPDTYHFYAGTAALKLLRTAYTAQQQRLLDAWQQRADDLPYATPYELLIMASIIEKETGLGSERDLVSSVFVNRLNTGMRLQSDPTTIYGIDNFDGNLTRAHLRETTAYNTYRIDGLPPTPIAMPSQASLIAAAQPATSPYFYFVADGSGGHVFSETLTEHNRAVNRYQRGKH</sequence>
<dbReference type="Gene3D" id="3.30.160.60">
    <property type="entry name" value="Classic Zinc Finger"/>
    <property type="match status" value="1"/>
</dbReference>
<evidence type="ECO:0000256" key="6">
    <source>
        <dbReference type="ARBA" id="ARBA00023316"/>
    </source>
</evidence>
<name>A0A432Y0D7_9GAMM</name>
<keyword evidence="4 7" id="KW-0472">Membrane</keyword>
<comment type="function">
    <text evidence="7">Functions as a peptidoglycan terminase that cleaves nascent peptidoglycan strands endolytically to terminate their elongation.</text>
</comment>
<evidence type="ECO:0000256" key="1">
    <source>
        <dbReference type="ARBA" id="ARBA00022475"/>
    </source>
</evidence>
<keyword evidence="9" id="KW-1185">Reference proteome</keyword>
<comment type="subcellular location">
    <subcellularLocation>
        <location evidence="7">Cell inner membrane</location>
        <topology evidence="7">Single-pass membrane protein</topology>
    </subcellularLocation>
</comment>
<evidence type="ECO:0000313" key="8">
    <source>
        <dbReference type="EMBL" id="RUO54407.1"/>
    </source>
</evidence>
<reference evidence="9" key="1">
    <citation type="journal article" date="2018" name="Front. Microbiol.">
        <title>Genome-Based Analysis Reveals the Taxonomy and Diversity of the Family Idiomarinaceae.</title>
        <authorList>
            <person name="Liu Y."/>
            <person name="Lai Q."/>
            <person name="Shao Z."/>
        </authorList>
    </citation>
    <scope>NUCLEOTIDE SEQUENCE [LARGE SCALE GENOMIC DNA]</scope>
    <source>
        <strain evidence="9">BH195</strain>
    </source>
</reference>
<dbReference type="HAMAP" id="MF_02065">
    <property type="entry name" value="MltG"/>
    <property type="match status" value="1"/>
</dbReference>
<proteinExistence type="inferred from homology"/>
<protein>
    <recommendedName>
        <fullName evidence="7">Endolytic murein transglycosylase</fullName>
        <ecNumber evidence="7">4.2.2.29</ecNumber>
    </recommendedName>
    <alternativeName>
        <fullName evidence="7">Peptidoglycan lytic transglycosylase</fullName>
    </alternativeName>
    <alternativeName>
        <fullName evidence="7">Peptidoglycan polymerization terminase</fullName>
    </alternativeName>
</protein>
<dbReference type="EC" id="4.2.2.29" evidence="7"/>
<dbReference type="GO" id="GO:0005886">
    <property type="term" value="C:plasma membrane"/>
    <property type="evidence" value="ECO:0007669"/>
    <property type="project" value="UniProtKB-SubCell"/>
</dbReference>
<keyword evidence="2 7" id="KW-0812">Transmembrane</keyword>
<dbReference type="EMBL" id="PIPW01000001">
    <property type="protein sequence ID" value="RUO54407.1"/>
    <property type="molecule type" value="Genomic_DNA"/>
</dbReference>
<keyword evidence="7" id="KW-0997">Cell inner membrane</keyword>
<dbReference type="Proteomes" id="UP000287198">
    <property type="component" value="Unassembled WGS sequence"/>
</dbReference>
<dbReference type="GO" id="GO:0008932">
    <property type="term" value="F:lytic endotransglycosylase activity"/>
    <property type="evidence" value="ECO:0007669"/>
    <property type="project" value="UniProtKB-UniRule"/>
</dbReference>
<dbReference type="FunFam" id="3.30.160.60:FF:000242">
    <property type="entry name" value="Endolytic murein transglycosylase"/>
    <property type="match status" value="1"/>
</dbReference>
<dbReference type="AlphaFoldDB" id="A0A432Y0D7"/>
<organism evidence="8 9">
    <name type="scientific">Pseudidiomarina halophila</name>
    <dbReference type="NCBI Taxonomy" id="1449799"/>
    <lineage>
        <taxon>Bacteria</taxon>
        <taxon>Pseudomonadati</taxon>
        <taxon>Pseudomonadota</taxon>
        <taxon>Gammaproteobacteria</taxon>
        <taxon>Alteromonadales</taxon>
        <taxon>Idiomarinaceae</taxon>
        <taxon>Pseudidiomarina</taxon>
    </lineage>
</organism>
<evidence type="ECO:0000256" key="7">
    <source>
        <dbReference type="HAMAP-Rule" id="MF_02065"/>
    </source>
</evidence>
<comment type="similarity">
    <text evidence="7">Belongs to the transglycosylase MltG family.</text>
</comment>
<comment type="caution">
    <text evidence="8">The sequence shown here is derived from an EMBL/GenBank/DDBJ whole genome shotgun (WGS) entry which is preliminary data.</text>
</comment>
<evidence type="ECO:0000256" key="3">
    <source>
        <dbReference type="ARBA" id="ARBA00022989"/>
    </source>
</evidence>
<gene>
    <name evidence="7" type="primary">mltG</name>
    <name evidence="8" type="ORF">CWI69_03045</name>
</gene>
<keyword evidence="1 7" id="KW-1003">Cell membrane</keyword>
<dbReference type="CDD" id="cd08010">
    <property type="entry name" value="MltG_like"/>
    <property type="match status" value="1"/>
</dbReference>
<accession>A0A432Y0D7</accession>